<name>A0A2W5FJE3_9BACT</name>
<accession>A0A2W5FJE3</accession>
<evidence type="ECO:0000313" key="4">
    <source>
        <dbReference type="Proteomes" id="UP000249739"/>
    </source>
</evidence>
<dbReference type="PANTHER" id="PTHR31350:SF21">
    <property type="entry name" value="F-BOX ONLY PROTEIN 21"/>
    <property type="match status" value="1"/>
</dbReference>
<gene>
    <name evidence="3" type="ORF">DI586_07190</name>
</gene>
<comment type="similarity">
    <text evidence="1">Belongs to the UPF0162 family.</text>
</comment>
<organism evidence="3 4">
    <name type="scientific">Micavibrio aeruginosavorus</name>
    <dbReference type="NCBI Taxonomy" id="349221"/>
    <lineage>
        <taxon>Bacteria</taxon>
        <taxon>Pseudomonadati</taxon>
        <taxon>Bdellovibrionota</taxon>
        <taxon>Bdellovibrionia</taxon>
        <taxon>Bdellovibrionales</taxon>
        <taxon>Pseudobdellovibrionaceae</taxon>
        <taxon>Micavibrio</taxon>
    </lineage>
</organism>
<dbReference type="InterPro" id="IPR011990">
    <property type="entry name" value="TPR-like_helical_dom_sf"/>
</dbReference>
<dbReference type="InterPro" id="IPR032698">
    <property type="entry name" value="SirB1_N"/>
</dbReference>
<dbReference type="EMBL" id="QFOT01000074">
    <property type="protein sequence ID" value="PZP55348.1"/>
    <property type="molecule type" value="Genomic_DNA"/>
</dbReference>
<sequence>METNDVLQSLGSVPDHEIPLAETALLLSASYAAGIDLDRYRNHLSRIAEDVGLRYAALLEAGADDSAETRLASLKHIISDQYQYEGNTDNYDDLENADLVRVIDRRKGLPISLAIITLHAAKAQGWLMEGINFPGHFLLRLEKGSHRLITDPFSRFQIMQASDLRSLLKKIAGNDAELSASYYESATSRDILIRLQNNIKHRQIENEDYEGALKIVEQMRLIAPRENRLLFDSGVLHARNGRIRAAIGILEEYLKEAPTQTDRRDAELFLSSLRDGLQ</sequence>
<dbReference type="SUPFAM" id="SSF48452">
    <property type="entry name" value="TPR-like"/>
    <property type="match status" value="1"/>
</dbReference>
<protein>
    <recommendedName>
        <fullName evidence="2">Protein SirB1 N-terminal domain-containing protein</fullName>
    </recommendedName>
</protein>
<feature type="domain" description="Protein SirB1 N-terminal" evidence="2">
    <location>
        <begin position="39"/>
        <end position="196"/>
    </location>
</feature>
<evidence type="ECO:0000313" key="3">
    <source>
        <dbReference type="EMBL" id="PZP55348.1"/>
    </source>
</evidence>
<dbReference type="Proteomes" id="UP000249739">
    <property type="component" value="Unassembled WGS sequence"/>
</dbReference>
<dbReference type="PANTHER" id="PTHR31350">
    <property type="entry name" value="SI:DKEY-261L7.2"/>
    <property type="match status" value="1"/>
</dbReference>
<comment type="caution">
    <text evidence="3">The sequence shown here is derived from an EMBL/GenBank/DDBJ whole genome shotgun (WGS) entry which is preliminary data.</text>
</comment>
<dbReference type="Pfam" id="PF13371">
    <property type="entry name" value="TPR_9"/>
    <property type="match status" value="1"/>
</dbReference>
<evidence type="ECO:0000259" key="2">
    <source>
        <dbReference type="Pfam" id="PF13369"/>
    </source>
</evidence>
<evidence type="ECO:0000256" key="1">
    <source>
        <dbReference type="ARBA" id="ARBA00007100"/>
    </source>
</evidence>
<proteinExistence type="inferred from homology"/>
<dbReference type="Pfam" id="PF13369">
    <property type="entry name" value="Transglut_core2"/>
    <property type="match status" value="1"/>
</dbReference>
<dbReference type="AlphaFoldDB" id="A0A2W5FJE3"/>
<reference evidence="3 4" key="1">
    <citation type="submission" date="2017-08" db="EMBL/GenBank/DDBJ databases">
        <title>Infants hospitalized years apart are colonized by the same room-sourced microbial strains.</title>
        <authorList>
            <person name="Brooks B."/>
            <person name="Olm M.R."/>
            <person name="Firek B.A."/>
            <person name="Baker R."/>
            <person name="Thomas B.C."/>
            <person name="Morowitz M.J."/>
            <person name="Banfield J.F."/>
        </authorList>
    </citation>
    <scope>NUCLEOTIDE SEQUENCE [LARGE SCALE GENOMIC DNA]</scope>
    <source>
        <strain evidence="3">S2_006_000_R2_64</strain>
    </source>
</reference>